<name>A0A9N8J3A5_9FLAO</name>
<evidence type="ECO:0000313" key="3">
    <source>
        <dbReference type="Proteomes" id="UP000533639"/>
    </source>
</evidence>
<dbReference type="Proteomes" id="UP000533639">
    <property type="component" value="Unassembled WGS sequence"/>
</dbReference>
<gene>
    <name evidence="2" type="ORF">FLAPXU55_02169</name>
</gene>
<reference evidence="2 3" key="1">
    <citation type="submission" date="2020-06" db="EMBL/GenBank/DDBJ databases">
        <authorList>
            <person name="Criscuolo A."/>
        </authorList>
    </citation>
    <scope>NUCLEOTIDE SEQUENCE [LARGE SCALE GENOMIC DNA]</scope>
    <source>
        <strain evidence="2">PXU-55</strain>
    </source>
</reference>
<comment type="caution">
    <text evidence="2">The sequence shown here is derived from an EMBL/GenBank/DDBJ whole genome shotgun (WGS) entry which is preliminary data.</text>
</comment>
<dbReference type="RefSeq" id="WP_180857672.1">
    <property type="nucleotide sequence ID" value="NZ_CAIJDE010000040.1"/>
</dbReference>
<dbReference type="EMBL" id="CAIJDE010000040">
    <property type="protein sequence ID" value="CAC9974472.1"/>
    <property type="molecule type" value="Genomic_DNA"/>
</dbReference>
<evidence type="ECO:0000256" key="1">
    <source>
        <dbReference type="SAM" id="SignalP"/>
    </source>
</evidence>
<keyword evidence="3" id="KW-1185">Reference proteome</keyword>
<organism evidence="2 3">
    <name type="scientific">Flavobacterium panici</name>
    <dbReference type="NCBI Taxonomy" id="2654843"/>
    <lineage>
        <taxon>Bacteria</taxon>
        <taxon>Pseudomonadati</taxon>
        <taxon>Bacteroidota</taxon>
        <taxon>Flavobacteriia</taxon>
        <taxon>Flavobacteriales</taxon>
        <taxon>Flavobacteriaceae</taxon>
        <taxon>Flavobacterium</taxon>
    </lineage>
</organism>
<dbReference type="AlphaFoldDB" id="A0A9N8J3A5"/>
<protein>
    <recommendedName>
        <fullName evidence="4">Lipoprotein</fullName>
    </recommendedName>
</protein>
<proteinExistence type="predicted"/>
<evidence type="ECO:0000313" key="2">
    <source>
        <dbReference type="EMBL" id="CAC9974472.1"/>
    </source>
</evidence>
<feature type="signal peptide" evidence="1">
    <location>
        <begin position="1"/>
        <end position="21"/>
    </location>
</feature>
<dbReference type="PROSITE" id="PS51257">
    <property type="entry name" value="PROKAR_LIPOPROTEIN"/>
    <property type="match status" value="1"/>
</dbReference>
<accession>A0A9N8J3A5</accession>
<evidence type="ECO:0008006" key="4">
    <source>
        <dbReference type="Google" id="ProtNLM"/>
    </source>
</evidence>
<feature type="chain" id="PRO_5040439523" description="Lipoprotein" evidence="1">
    <location>
        <begin position="22"/>
        <end position="153"/>
    </location>
</feature>
<keyword evidence="1" id="KW-0732">Signal</keyword>
<sequence>MKRLIKLSLILLIITSFGCTSDPYNCTTSPPSVTFEFVDKTSGENLFKNGTFDAKKAVTITDLNENKIIQYAYLKEDNLYRLGFNAMGWDAGTFKYAVKIEDKSIFEFQVSTEKRKSEHCSSTVITSLEIKNVEFQEDKTTGVYKILIDTQNQ</sequence>